<dbReference type="InterPro" id="IPR036010">
    <property type="entry name" value="2Fe-2S_ferredoxin-like_sf"/>
</dbReference>
<accession>Q5DM51</accession>
<dbReference type="InterPro" id="IPR004489">
    <property type="entry name" value="Succ_DH/fum_Rdtase_Fe-S"/>
</dbReference>
<dbReference type="InterPro" id="IPR006058">
    <property type="entry name" value="2Fe2S_fd_BS"/>
</dbReference>
<evidence type="ECO:0000259" key="17">
    <source>
        <dbReference type="PROSITE" id="PS51379"/>
    </source>
</evidence>
<evidence type="ECO:0000256" key="3">
    <source>
        <dbReference type="ARBA" id="ARBA00009433"/>
    </source>
</evidence>
<comment type="catalytic activity">
    <reaction evidence="14">
        <text>a quinone + succinate = fumarate + a quinol</text>
        <dbReference type="Rhea" id="RHEA:40523"/>
        <dbReference type="ChEBI" id="CHEBI:24646"/>
        <dbReference type="ChEBI" id="CHEBI:29806"/>
        <dbReference type="ChEBI" id="CHEBI:30031"/>
        <dbReference type="ChEBI" id="CHEBI:132124"/>
        <dbReference type="EC" id="1.3.5.1"/>
    </reaction>
</comment>
<dbReference type="GO" id="GO:0051539">
    <property type="term" value="F:4 iron, 4 sulfur cluster binding"/>
    <property type="evidence" value="ECO:0007669"/>
    <property type="project" value="UniProtKB-KW"/>
</dbReference>
<dbReference type="PROSITE" id="PS51379">
    <property type="entry name" value="4FE4S_FER_2"/>
    <property type="match status" value="1"/>
</dbReference>
<dbReference type="PROSITE" id="PS51085">
    <property type="entry name" value="2FE2S_FER_2"/>
    <property type="match status" value="1"/>
</dbReference>
<dbReference type="InterPro" id="IPR050573">
    <property type="entry name" value="SDH/FRD_Iron-Sulfur"/>
</dbReference>
<comment type="pathway">
    <text evidence="2 15">Carbohydrate metabolism; tricarboxylic acid cycle; fumarate from succinate (eukaryal route): step 1/1.</text>
</comment>
<evidence type="ECO:0000259" key="16">
    <source>
        <dbReference type="PROSITE" id="PS51085"/>
    </source>
</evidence>
<dbReference type="PANTHER" id="PTHR11921:SF29">
    <property type="entry name" value="SUCCINATE DEHYDROGENASE [UBIQUINONE] IRON-SULFUR SUBUNIT, MITOCHONDRIAL"/>
    <property type="match status" value="1"/>
</dbReference>
<evidence type="ECO:0000256" key="13">
    <source>
        <dbReference type="ARBA" id="ARBA00023291"/>
    </source>
</evidence>
<proteinExistence type="inferred from homology"/>
<dbReference type="GO" id="GO:0005743">
    <property type="term" value="C:mitochondrial inner membrane"/>
    <property type="evidence" value="ECO:0007669"/>
    <property type="project" value="UniProtKB-SubCell"/>
</dbReference>
<comment type="cofactor">
    <cofactor evidence="15">
        <name>[3Fe-4S] cluster</name>
        <dbReference type="ChEBI" id="CHEBI:21137"/>
    </cofactor>
    <text evidence="15">Binds 1 [3Fe-4S] cluster.</text>
</comment>
<dbReference type="Pfam" id="PF13534">
    <property type="entry name" value="Fer4_17"/>
    <property type="match status" value="1"/>
</dbReference>
<dbReference type="GO" id="GO:0009055">
    <property type="term" value="F:electron transfer activity"/>
    <property type="evidence" value="ECO:0007669"/>
    <property type="project" value="InterPro"/>
</dbReference>
<dbReference type="AlphaFoldDB" id="Q5DM51"/>
<comment type="cofactor">
    <cofactor evidence="15">
        <name>[4Fe-4S] cluster</name>
        <dbReference type="ChEBI" id="CHEBI:49883"/>
    </cofactor>
    <text evidence="15">Binds 1 [4Fe-4S] cluster.</text>
</comment>
<keyword evidence="6" id="KW-0816">Tricarboxylic acid cycle</keyword>
<reference evidence="18" key="2">
    <citation type="journal article" date="2005" name="Nature">
        <title>An anaerobic mitochondrion that produces hydrogen.</title>
        <authorList>
            <person name="Boxma B."/>
            <person name="de Graaf R.M."/>
            <person name="van der Staay G.W.M."/>
            <person name="van Alen T.A."/>
            <person name="Ricard G."/>
            <person name="Gabaldon T."/>
            <person name="van Hoek A.H.A.M."/>
            <person name="Moon-van der Staay S.Y."/>
            <person name="Koopman W.J.H."/>
            <person name="van Hellemond J.J."/>
            <person name="Tielens A.G.M."/>
            <person name="Friedrich T."/>
            <person name="Veenhuis M."/>
            <person name="Huynen M.A."/>
            <person name="Hackstein J.H.P."/>
        </authorList>
    </citation>
    <scope>NUCLEOTIDE SEQUENCE</scope>
</reference>
<sequence length="320" mass="37273">MIVPRRLSKIFTQSTRTFTIVNRIQEKISSFLSSEVIEKPKPPKLIDIIGTLKNINYRYDYPQNLTKEQKEHMKRFDVFRYDPMSSADPPHFVSYYIDLDECGPMFLDALIKIKDEIDSTLTFRRSCREGICGSCSMNIDGRHNLACIAAIPKNNLEKSFIAPLTSMNVLRDLVVDMSNFYNQYKVIQPHLKRKTLKQPNEKEYHQSIEERAKIDGLYECVLCLSCSSSCPSYWWHSNEYLGPAILQQAFRWVIDSRDEYKEERLEMLGGDMKLDECFQVGVCSLACPKGLDPRKSTEELQALYKEYERKKARGERTIQI</sequence>
<evidence type="ECO:0000256" key="5">
    <source>
        <dbReference type="ARBA" id="ARBA00022485"/>
    </source>
</evidence>
<keyword evidence="7 15" id="KW-0001">2Fe-2S</keyword>
<evidence type="ECO:0000256" key="10">
    <source>
        <dbReference type="ARBA" id="ARBA00023002"/>
    </source>
</evidence>
<protein>
    <recommendedName>
        <fullName evidence="15">Succinate dehydrogenase [ubiquinone] iron-sulfur subunit, mitochondrial</fullName>
        <ecNumber evidence="15">1.3.5.1</ecNumber>
    </recommendedName>
</protein>
<evidence type="ECO:0000313" key="18">
    <source>
        <dbReference type="EMBL" id="AAV36007.1"/>
    </source>
</evidence>
<keyword evidence="9" id="KW-0249">Electron transport</keyword>
<dbReference type="GO" id="GO:0008177">
    <property type="term" value="F:succinate dehydrogenase (quinone) activity"/>
    <property type="evidence" value="ECO:0007669"/>
    <property type="project" value="UniProtKB-EC"/>
</dbReference>
<dbReference type="GO" id="GO:0006099">
    <property type="term" value="P:tricarboxylic acid cycle"/>
    <property type="evidence" value="ECO:0007669"/>
    <property type="project" value="UniProtKB-UniPathway"/>
</dbReference>
<comment type="cofactor">
    <cofactor evidence="15">
        <name>[2Fe-2S] cluster</name>
        <dbReference type="ChEBI" id="CHEBI:190135"/>
    </cofactor>
    <text evidence="15">Binds 1 [2Fe-2S] cluster.</text>
</comment>
<gene>
    <name evidence="18" type="primary">SDHb</name>
</gene>
<dbReference type="GO" id="GO:0046872">
    <property type="term" value="F:metal ion binding"/>
    <property type="evidence" value="ECO:0007669"/>
    <property type="project" value="UniProtKB-KW"/>
</dbReference>
<dbReference type="EMBL" id="AY619980">
    <property type="protein sequence ID" value="AAV36007.1"/>
    <property type="molecule type" value="Genomic_DNA"/>
</dbReference>
<evidence type="ECO:0000256" key="4">
    <source>
        <dbReference type="ARBA" id="ARBA00022448"/>
    </source>
</evidence>
<dbReference type="InterPro" id="IPR009051">
    <property type="entry name" value="Helical_ferredxn"/>
</dbReference>
<evidence type="ECO:0000256" key="6">
    <source>
        <dbReference type="ARBA" id="ARBA00022532"/>
    </source>
</evidence>
<dbReference type="PROSITE" id="PS00198">
    <property type="entry name" value="4FE4S_FER_1"/>
    <property type="match status" value="1"/>
</dbReference>
<name>Q5DM51_NYCOV</name>
<comment type="function">
    <text evidence="15">Iron-sulfur protein (IP) subunit of succinate dehydrogenase (SDH) that is involved in complex II of the mitochondrial electron transport chain and is responsible for transferring electrons from succinate to ubiquinone (coenzyme Q).</text>
</comment>
<comment type="subcellular location">
    <subcellularLocation>
        <location evidence="1 15">Mitochondrion inner membrane</location>
        <topology evidence="1 15">Peripheral membrane protein</topology>
        <orientation evidence="1 15">Matrix side</orientation>
    </subcellularLocation>
</comment>
<dbReference type="InterPro" id="IPR017900">
    <property type="entry name" value="4Fe4S_Fe_S_CS"/>
</dbReference>
<dbReference type="EC" id="1.3.5.1" evidence="15"/>
<evidence type="ECO:0000256" key="14">
    <source>
        <dbReference type="ARBA" id="ARBA00049220"/>
    </source>
</evidence>
<dbReference type="InterPro" id="IPR012675">
    <property type="entry name" value="Beta-grasp_dom_sf"/>
</dbReference>
<dbReference type="UniPathway" id="UPA00223">
    <property type="reaction ID" value="UER01006"/>
</dbReference>
<dbReference type="Pfam" id="PF13085">
    <property type="entry name" value="Fer2_3"/>
    <property type="match status" value="1"/>
</dbReference>
<dbReference type="SUPFAM" id="SSF54292">
    <property type="entry name" value="2Fe-2S ferredoxin-like"/>
    <property type="match status" value="1"/>
</dbReference>
<dbReference type="NCBIfam" id="TIGR00384">
    <property type="entry name" value="dhsB"/>
    <property type="match status" value="1"/>
</dbReference>
<keyword evidence="12 15" id="KW-0411">Iron-sulfur</keyword>
<evidence type="ECO:0000256" key="7">
    <source>
        <dbReference type="ARBA" id="ARBA00022714"/>
    </source>
</evidence>
<evidence type="ECO:0000256" key="2">
    <source>
        <dbReference type="ARBA" id="ARBA00004788"/>
    </source>
</evidence>
<keyword evidence="15" id="KW-0496">Mitochondrion</keyword>
<dbReference type="Gene3D" id="1.10.1060.10">
    <property type="entry name" value="Alpha-helical ferredoxin"/>
    <property type="match status" value="1"/>
</dbReference>
<keyword evidence="4" id="KW-0813">Transport</keyword>
<keyword evidence="13 15" id="KW-0003">3Fe-4S</keyword>
<dbReference type="GO" id="GO:0022904">
    <property type="term" value="P:respiratory electron transport chain"/>
    <property type="evidence" value="ECO:0007669"/>
    <property type="project" value="TreeGrafter"/>
</dbReference>
<dbReference type="SUPFAM" id="SSF46548">
    <property type="entry name" value="alpha-helical ferredoxin"/>
    <property type="match status" value="1"/>
</dbReference>
<dbReference type="PROSITE" id="PS00197">
    <property type="entry name" value="2FE2S_FER_1"/>
    <property type="match status" value="1"/>
</dbReference>
<keyword evidence="5 15" id="KW-0004">4Fe-4S</keyword>
<dbReference type="FunFam" id="1.10.1060.10:FF:000001">
    <property type="entry name" value="Succinate dehydrogenase iron-sulfur subunit SdhB"/>
    <property type="match status" value="1"/>
</dbReference>
<feature type="domain" description="4Fe-4S ferredoxin-type" evidence="17">
    <location>
        <begin position="210"/>
        <end position="240"/>
    </location>
</feature>
<reference evidence="18" key="1">
    <citation type="submission" date="2004-05" db="EMBL/GenBank/DDBJ databases">
        <authorList>
            <person name="van Alen T."/>
            <person name="Boxma B."/>
        </authorList>
    </citation>
    <scope>NUCLEOTIDE SEQUENCE</scope>
</reference>
<dbReference type="InterPro" id="IPR001041">
    <property type="entry name" value="2Fe-2S_ferredoxin-type"/>
</dbReference>
<evidence type="ECO:0000256" key="9">
    <source>
        <dbReference type="ARBA" id="ARBA00022982"/>
    </source>
</evidence>
<keyword evidence="11 15" id="KW-0408">Iron</keyword>
<dbReference type="InterPro" id="IPR017896">
    <property type="entry name" value="4Fe4S_Fe-S-bd"/>
</dbReference>
<keyword evidence="15" id="KW-0472">Membrane</keyword>
<evidence type="ECO:0000256" key="15">
    <source>
        <dbReference type="RuleBase" id="RU361237"/>
    </source>
</evidence>
<keyword evidence="15" id="KW-0999">Mitochondrion inner membrane</keyword>
<evidence type="ECO:0000256" key="11">
    <source>
        <dbReference type="ARBA" id="ARBA00023004"/>
    </source>
</evidence>
<evidence type="ECO:0000256" key="8">
    <source>
        <dbReference type="ARBA" id="ARBA00022723"/>
    </source>
</evidence>
<dbReference type="GO" id="GO:0051538">
    <property type="term" value="F:3 iron, 4 sulfur cluster binding"/>
    <property type="evidence" value="ECO:0007669"/>
    <property type="project" value="UniProtKB-KW"/>
</dbReference>
<dbReference type="PANTHER" id="PTHR11921">
    <property type="entry name" value="SUCCINATE DEHYDROGENASE IRON-SULFUR PROTEIN"/>
    <property type="match status" value="1"/>
</dbReference>
<comment type="similarity">
    <text evidence="3 15">Belongs to the succinate dehydrogenase/fumarate reductase iron-sulfur protein family.</text>
</comment>
<evidence type="ECO:0000256" key="1">
    <source>
        <dbReference type="ARBA" id="ARBA00004443"/>
    </source>
</evidence>
<keyword evidence="10" id="KW-0560">Oxidoreductase</keyword>
<dbReference type="InterPro" id="IPR025192">
    <property type="entry name" value="Succ_DH/fum_Rdtase_N"/>
</dbReference>
<dbReference type="Gene3D" id="3.10.20.30">
    <property type="match status" value="1"/>
</dbReference>
<dbReference type="NCBIfam" id="NF004616">
    <property type="entry name" value="PRK05950.1"/>
    <property type="match status" value="1"/>
</dbReference>
<dbReference type="GO" id="GO:0051537">
    <property type="term" value="F:2 iron, 2 sulfur cluster binding"/>
    <property type="evidence" value="ECO:0007669"/>
    <property type="project" value="UniProtKB-KW"/>
</dbReference>
<organism evidence="18">
    <name type="scientific">Nyctotherus ovalis</name>
    <name type="common">Ciliate protozoan</name>
    <dbReference type="NCBI Taxonomy" id="70075"/>
    <lineage>
        <taxon>Eukaryota</taxon>
        <taxon>Sar</taxon>
        <taxon>Alveolata</taxon>
        <taxon>Ciliophora</taxon>
        <taxon>Intramacronucleata</taxon>
        <taxon>Armophorea</taxon>
        <taxon>Clevelandellida</taxon>
        <taxon>Nyctotheridae</taxon>
        <taxon>Nyctotherus</taxon>
    </lineage>
</organism>
<evidence type="ECO:0000256" key="12">
    <source>
        <dbReference type="ARBA" id="ARBA00023014"/>
    </source>
</evidence>
<feature type="domain" description="2Fe-2S ferredoxin-type" evidence="16">
    <location>
        <begin position="74"/>
        <end position="164"/>
    </location>
</feature>
<keyword evidence="8 15" id="KW-0479">Metal-binding</keyword>